<dbReference type="Proteomes" id="UP000290289">
    <property type="component" value="Chromosome 4"/>
</dbReference>
<gene>
    <name evidence="6" type="ORF">DVH24_001291</name>
</gene>
<reference evidence="6 7" key="1">
    <citation type="submission" date="2018-10" db="EMBL/GenBank/DDBJ databases">
        <title>A high-quality apple genome assembly.</title>
        <authorList>
            <person name="Hu J."/>
        </authorList>
    </citation>
    <scope>NUCLEOTIDE SEQUENCE [LARGE SCALE GENOMIC DNA]</scope>
    <source>
        <strain evidence="7">cv. HFTH1</strain>
        <tissue evidence="6">Young leaf</tissue>
    </source>
</reference>
<comment type="pathway">
    <text evidence="3">Carbohydrate biosynthesis.</text>
</comment>
<dbReference type="GO" id="GO:0048269">
    <property type="term" value="C:methionine adenosyltransferase complex"/>
    <property type="evidence" value="ECO:0007669"/>
    <property type="project" value="TreeGrafter"/>
</dbReference>
<evidence type="ECO:0000256" key="1">
    <source>
        <dbReference type="ARBA" id="ARBA00023002"/>
    </source>
</evidence>
<keyword evidence="2" id="KW-0413">Isomerase</keyword>
<organism evidence="6 7">
    <name type="scientific">Malus domestica</name>
    <name type="common">Apple</name>
    <name type="synonym">Pyrus malus</name>
    <dbReference type="NCBI Taxonomy" id="3750"/>
    <lineage>
        <taxon>Eukaryota</taxon>
        <taxon>Viridiplantae</taxon>
        <taxon>Streptophyta</taxon>
        <taxon>Embryophyta</taxon>
        <taxon>Tracheophyta</taxon>
        <taxon>Spermatophyta</taxon>
        <taxon>Magnoliopsida</taxon>
        <taxon>eudicotyledons</taxon>
        <taxon>Gunneridae</taxon>
        <taxon>Pentapetalae</taxon>
        <taxon>rosids</taxon>
        <taxon>fabids</taxon>
        <taxon>Rosales</taxon>
        <taxon>Rosaceae</taxon>
        <taxon>Amygdaloideae</taxon>
        <taxon>Maleae</taxon>
        <taxon>Malus</taxon>
    </lineage>
</organism>
<dbReference type="GO" id="GO:0010253">
    <property type="term" value="P:UDP-rhamnose biosynthetic process"/>
    <property type="evidence" value="ECO:0007669"/>
    <property type="project" value="UniProtKB-ARBA"/>
</dbReference>
<dbReference type="STRING" id="3750.A0A498K0Z7"/>
<sequence length="465" mass="51799">MGFPSNGAQKPLKFLIYGRTGWIGGLLGKLCEAQSIDYVYGSGRLENHSSLEADIANIKPTHVFNAAGVTGRPNVDWCESHKVETIRTNVVGTLTLADVCRERGLVLINYATGCIFEYDAGHPLGSGVGFKEEDTPNFIGSFYSKTKAMVEDLLNNFENVCTLRVRMPISSDLSNPRNFITKITRYEKVVDIPNSMTILDELLPISIEMAKRNLTGIYNFTNPGVVSHNEILEMYKEYIDPSFTYKNFTLEEQAKVIVAPRSNNELDASKLKKEFPELLSIKESLIKNRVKRVLSSLRRSCCYDLKGISSWLRLRNPFISYREEPLKLGWKCTSSASDRSKTSPFFTAFRGLSVDGGAMGDQAASISAPGALDIKGADQCQTHTVNFCIPKYAFATNSVNGAGTGNRFRKRPRVSSRGQKPSSKYSSGKSEPSEVDSICYCIIKSSKDIWHWHIQIPSKLCRQQS</sequence>
<keyword evidence="1" id="KW-0560">Oxidoreductase</keyword>
<feature type="region of interest" description="Disordered" evidence="4">
    <location>
        <begin position="403"/>
        <end position="432"/>
    </location>
</feature>
<evidence type="ECO:0000256" key="2">
    <source>
        <dbReference type="ARBA" id="ARBA00023235"/>
    </source>
</evidence>
<protein>
    <recommendedName>
        <fullName evidence="5">RmlD-like substrate binding domain-containing protein</fullName>
    </recommendedName>
</protein>
<dbReference type="InterPro" id="IPR029903">
    <property type="entry name" value="RmlD-like-bd"/>
</dbReference>
<dbReference type="GO" id="GO:0016853">
    <property type="term" value="F:isomerase activity"/>
    <property type="evidence" value="ECO:0007669"/>
    <property type="project" value="UniProtKB-KW"/>
</dbReference>
<evidence type="ECO:0000259" key="5">
    <source>
        <dbReference type="Pfam" id="PF04321"/>
    </source>
</evidence>
<evidence type="ECO:0000256" key="4">
    <source>
        <dbReference type="SAM" id="MobiDB-lite"/>
    </source>
</evidence>
<dbReference type="GO" id="GO:0048270">
    <property type="term" value="F:methionine adenosyltransferase regulator activity"/>
    <property type="evidence" value="ECO:0007669"/>
    <property type="project" value="TreeGrafter"/>
</dbReference>
<accession>A0A498K0Z7</accession>
<dbReference type="Pfam" id="PF04321">
    <property type="entry name" value="RmlD_sub_bind"/>
    <property type="match status" value="1"/>
</dbReference>
<dbReference type="PANTHER" id="PTHR10491:SF4">
    <property type="entry name" value="METHIONINE ADENOSYLTRANSFERASE 2 SUBUNIT BETA"/>
    <property type="match status" value="1"/>
</dbReference>
<evidence type="ECO:0000256" key="3">
    <source>
        <dbReference type="ARBA" id="ARBA00024331"/>
    </source>
</evidence>
<dbReference type="CDD" id="cd05254">
    <property type="entry name" value="dTDP_HR_like_SDR_e"/>
    <property type="match status" value="1"/>
</dbReference>
<dbReference type="EMBL" id="RDQH01000330">
    <property type="protein sequence ID" value="RXI01057.1"/>
    <property type="molecule type" value="Genomic_DNA"/>
</dbReference>
<dbReference type="AlphaFoldDB" id="A0A498K0Z7"/>
<name>A0A498K0Z7_MALDO</name>
<dbReference type="GO" id="GO:0006556">
    <property type="term" value="P:S-adenosylmethionine biosynthetic process"/>
    <property type="evidence" value="ECO:0007669"/>
    <property type="project" value="TreeGrafter"/>
</dbReference>
<dbReference type="GO" id="GO:0016491">
    <property type="term" value="F:oxidoreductase activity"/>
    <property type="evidence" value="ECO:0007669"/>
    <property type="project" value="UniProtKB-KW"/>
</dbReference>
<dbReference type="Gene3D" id="3.40.50.720">
    <property type="entry name" value="NAD(P)-binding Rossmann-like Domain"/>
    <property type="match status" value="1"/>
</dbReference>
<comment type="caution">
    <text evidence="6">The sequence shown here is derived from an EMBL/GenBank/DDBJ whole genome shotgun (WGS) entry which is preliminary data.</text>
</comment>
<dbReference type="FunFam" id="3.40.50.720:FF:000236">
    <property type="entry name" value="Bifunctional dTDP-4-dehydrorhamnose 3,5-epimerase/dTDP-4-dehydrorhamnose reductase"/>
    <property type="match status" value="1"/>
</dbReference>
<evidence type="ECO:0000313" key="6">
    <source>
        <dbReference type="EMBL" id="RXI01057.1"/>
    </source>
</evidence>
<dbReference type="InterPro" id="IPR036291">
    <property type="entry name" value="NAD(P)-bd_dom_sf"/>
</dbReference>
<evidence type="ECO:0000313" key="7">
    <source>
        <dbReference type="Proteomes" id="UP000290289"/>
    </source>
</evidence>
<keyword evidence="7" id="KW-1185">Reference proteome</keyword>
<dbReference type="PANTHER" id="PTHR10491">
    <property type="entry name" value="DTDP-4-DEHYDRORHAMNOSE REDUCTASE"/>
    <property type="match status" value="1"/>
</dbReference>
<dbReference type="SUPFAM" id="SSF51735">
    <property type="entry name" value="NAD(P)-binding Rossmann-fold domains"/>
    <property type="match status" value="1"/>
</dbReference>
<feature type="compositionally biased region" description="Low complexity" evidence="4">
    <location>
        <begin position="420"/>
        <end position="430"/>
    </location>
</feature>
<proteinExistence type="predicted"/>
<dbReference type="InterPro" id="IPR005913">
    <property type="entry name" value="dTDP_dehydrorham_reduct"/>
</dbReference>
<feature type="domain" description="RmlD-like substrate binding" evidence="5">
    <location>
        <begin position="13"/>
        <end position="185"/>
    </location>
</feature>